<keyword evidence="4" id="KW-1185">Reference proteome</keyword>
<dbReference type="PANTHER" id="PTHR40758">
    <property type="entry name" value="CONSERVED PROTEIN"/>
    <property type="match status" value="1"/>
</dbReference>
<dbReference type="STRING" id="630515.SAMN04489812_5249"/>
<dbReference type="InterPro" id="IPR034660">
    <property type="entry name" value="DinB/YfiT-like"/>
</dbReference>
<dbReference type="AlphaFoldDB" id="A0A1H1ZID2"/>
<dbReference type="InterPro" id="IPR024344">
    <property type="entry name" value="MDMPI_metal-binding"/>
</dbReference>
<dbReference type="NCBIfam" id="TIGR03083">
    <property type="entry name" value="maleylpyruvate isomerase family mycothiol-dependent enzyme"/>
    <property type="match status" value="1"/>
</dbReference>
<name>A0A1H1ZID2_9ACTN</name>
<reference evidence="3 4" key="1">
    <citation type="submission" date="2016-10" db="EMBL/GenBank/DDBJ databases">
        <authorList>
            <person name="de Groot N.N."/>
        </authorList>
    </citation>
    <scope>NUCLEOTIDE SEQUENCE [LARGE SCALE GENOMIC DNA]</scope>
    <source>
        <strain evidence="3 4">DSM 21800</strain>
    </source>
</reference>
<evidence type="ECO:0000313" key="4">
    <source>
        <dbReference type="Proteomes" id="UP000199103"/>
    </source>
</evidence>
<sequence length="247" mass="27213">MPLTPQRCADAITEHSRGLADAVIAGDLRARVAHCPDWNVADLVWHVTGVHWFWHTIASERLSEPPAEERRPIRPPDDRLVSRFRAGAEAIAETLATADQSAPCWTWFPPQQDVAFVTRHQVQEAVVHHFDAADAIGQSIDIAADIAVDCVEEFLTTSLADADDVAALRETKGLALDGELVLHATDVDRSWTVFDQPGSGLLWRPGGDAPAVSGTAADLLLWIYGRTELPEQQPELIERFRRMSSTD</sequence>
<gene>
    <name evidence="3" type="ORF">SAMN04489812_5249</name>
</gene>
<dbReference type="InterPro" id="IPR017517">
    <property type="entry name" value="Maleyloyr_isom"/>
</dbReference>
<dbReference type="GO" id="GO:0005886">
    <property type="term" value="C:plasma membrane"/>
    <property type="evidence" value="ECO:0007669"/>
    <property type="project" value="TreeGrafter"/>
</dbReference>
<accession>A0A1H1ZID2</accession>
<evidence type="ECO:0000259" key="2">
    <source>
        <dbReference type="Pfam" id="PF11716"/>
    </source>
</evidence>
<dbReference type="GO" id="GO:0046872">
    <property type="term" value="F:metal ion binding"/>
    <property type="evidence" value="ECO:0007669"/>
    <property type="project" value="InterPro"/>
</dbReference>
<dbReference type="PANTHER" id="PTHR40758:SF1">
    <property type="entry name" value="CONSERVED PROTEIN"/>
    <property type="match status" value="1"/>
</dbReference>
<dbReference type="InterPro" id="IPR010872">
    <property type="entry name" value="MDMPI_C-term_domain"/>
</dbReference>
<protein>
    <submittedName>
        <fullName evidence="3">TIGR03083 family protein</fullName>
    </submittedName>
</protein>
<evidence type="ECO:0000259" key="1">
    <source>
        <dbReference type="Pfam" id="PF07398"/>
    </source>
</evidence>
<organism evidence="3 4">
    <name type="scientific">Microlunatus soli</name>
    <dbReference type="NCBI Taxonomy" id="630515"/>
    <lineage>
        <taxon>Bacteria</taxon>
        <taxon>Bacillati</taxon>
        <taxon>Actinomycetota</taxon>
        <taxon>Actinomycetes</taxon>
        <taxon>Propionibacteriales</taxon>
        <taxon>Propionibacteriaceae</taxon>
        <taxon>Microlunatus</taxon>
    </lineage>
</organism>
<proteinExistence type="predicted"/>
<dbReference type="Pfam" id="PF07398">
    <property type="entry name" value="MDMPI_C"/>
    <property type="match status" value="1"/>
</dbReference>
<dbReference type="SUPFAM" id="SSF109854">
    <property type="entry name" value="DinB/YfiT-like putative metalloenzymes"/>
    <property type="match status" value="1"/>
</dbReference>
<feature type="domain" description="Mycothiol-dependent maleylpyruvate isomerase metal-binding" evidence="2">
    <location>
        <begin position="11"/>
        <end position="133"/>
    </location>
</feature>
<dbReference type="Pfam" id="PF11716">
    <property type="entry name" value="MDMPI_N"/>
    <property type="match status" value="1"/>
</dbReference>
<dbReference type="EMBL" id="LT629772">
    <property type="protein sequence ID" value="SDT33551.1"/>
    <property type="molecule type" value="Genomic_DNA"/>
</dbReference>
<evidence type="ECO:0000313" key="3">
    <source>
        <dbReference type="EMBL" id="SDT33551.1"/>
    </source>
</evidence>
<feature type="domain" description="MDMPI C-terminal" evidence="1">
    <location>
        <begin position="145"/>
        <end position="231"/>
    </location>
</feature>
<dbReference type="Proteomes" id="UP000199103">
    <property type="component" value="Chromosome I"/>
</dbReference>